<reference evidence="1 2" key="1">
    <citation type="submission" date="2021-02" db="EMBL/GenBank/DDBJ databases">
        <title>Cotonvirus japonicus, which uses Golgi apparatus of host cells for its virion factory, phylogenetically links tailed tupanvirus and icosahedral mimivirus.</title>
        <authorList>
            <person name="Takahashi H."/>
            <person name="Fukaya S."/>
            <person name="Song C."/>
            <person name="Murata K."/>
            <person name="Takemura M."/>
        </authorList>
    </citation>
    <scope>NUCLEOTIDE SEQUENCE [LARGE SCALE GENOMIC DNA]</scope>
</reference>
<protein>
    <submittedName>
        <fullName evidence="1">Ankyrin repeat-containing protein</fullName>
    </submittedName>
</protein>
<dbReference type="PROSITE" id="PS50088">
    <property type="entry name" value="ANK_REPEAT"/>
    <property type="match status" value="1"/>
</dbReference>
<dbReference type="SUPFAM" id="SSF48403">
    <property type="entry name" value="Ankyrin repeat"/>
    <property type="match status" value="1"/>
</dbReference>
<organism evidence="1 2">
    <name type="scientific">Cotonvirus japonicus</name>
    <dbReference type="NCBI Taxonomy" id="2811091"/>
    <lineage>
        <taxon>Viruses</taxon>
        <taxon>Varidnaviria</taxon>
        <taxon>Bamfordvirae</taxon>
        <taxon>Nucleocytoviricota</taxon>
        <taxon>Megaviricetes</taxon>
        <taxon>Imitervirales</taxon>
        <taxon>Mimiviridae</taxon>
        <taxon>Megamimivirinae</taxon>
        <taxon>Cotonvirus</taxon>
        <taxon>Cotonvirus japonicum</taxon>
    </lineage>
</organism>
<sequence>MNTEYMDYDLFTFDNFYDYYRFPSYDNELNIPNDNEKLFKKFKKITNKEKKKWVKFLTKTNFEILKLLDEHNLLDTEHLFVILNTATIIGNNEIIVYLINKGIDLSQKNNIVMCNSVASGNIETVKLFLENNNDYTINNIALKNAVRSEKCGIDIIKYLVNKGADINVDDNFCIKCAAYLARSDLIEFFIENGCDYKQHTEYIIKTIIMGDYYGGPNHDKASVKCLSIFLNQGITFEFLSGKYIERCFDYQKTDVIILLINNGVNLSFINNYNLNENQNENQTNAKLIQNIIELGVNPENLALFLLKVLNGEKFTIEQ</sequence>
<dbReference type="InterPro" id="IPR002110">
    <property type="entry name" value="Ankyrin_rpt"/>
</dbReference>
<keyword evidence="2" id="KW-1185">Reference proteome</keyword>
<dbReference type="Gene3D" id="1.25.40.20">
    <property type="entry name" value="Ankyrin repeat-containing domain"/>
    <property type="match status" value="1"/>
</dbReference>
<dbReference type="Pfam" id="PF12796">
    <property type="entry name" value="Ank_2"/>
    <property type="match status" value="1"/>
</dbReference>
<dbReference type="GeneID" id="80558619"/>
<name>A0ABM7NTB4_9VIRU</name>
<proteinExistence type="predicted"/>
<dbReference type="RefSeq" id="YP_010842022.1">
    <property type="nucleotide sequence ID" value="NC_079139.1"/>
</dbReference>
<dbReference type="InterPro" id="IPR036770">
    <property type="entry name" value="Ankyrin_rpt-contain_sf"/>
</dbReference>
<evidence type="ECO:0000313" key="2">
    <source>
        <dbReference type="Proteomes" id="UP001321479"/>
    </source>
</evidence>
<accession>A0ABM7NTB4</accession>
<dbReference type="EMBL" id="AP024483">
    <property type="protein sequence ID" value="BCS83414.1"/>
    <property type="molecule type" value="Genomic_DNA"/>
</dbReference>
<dbReference type="Proteomes" id="UP001321479">
    <property type="component" value="Segment"/>
</dbReference>
<evidence type="ECO:0000313" key="1">
    <source>
        <dbReference type="EMBL" id="BCS83414.1"/>
    </source>
</evidence>